<dbReference type="Gene3D" id="3.10.20.90">
    <property type="entry name" value="Phosphatidylinositol 3-kinase Catalytic Subunit, Chain A, domain 1"/>
    <property type="match status" value="1"/>
</dbReference>
<gene>
    <name evidence="1" type="ORF">ILEXP_LOCUS28987</name>
</gene>
<comment type="caution">
    <text evidence="1">The sequence shown here is derived from an EMBL/GenBank/DDBJ whole genome shotgun (WGS) entry which is preliminary data.</text>
</comment>
<keyword evidence="2" id="KW-1185">Reference proteome</keyword>
<evidence type="ECO:0000313" key="2">
    <source>
        <dbReference type="Proteomes" id="UP001642360"/>
    </source>
</evidence>
<protein>
    <submittedName>
        <fullName evidence="1">Uncharacterized protein</fullName>
    </submittedName>
</protein>
<accession>A0ABC8SSR7</accession>
<organism evidence="1 2">
    <name type="scientific">Ilex paraguariensis</name>
    <name type="common">yerba mate</name>
    <dbReference type="NCBI Taxonomy" id="185542"/>
    <lineage>
        <taxon>Eukaryota</taxon>
        <taxon>Viridiplantae</taxon>
        <taxon>Streptophyta</taxon>
        <taxon>Embryophyta</taxon>
        <taxon>Tracheophyta</taxon>
        <taxon>Spermatophyta</taxon>
        <taxon>Magnoliopsida</taxon>
        <taxon>eudicotyledons</taxon>
        <taxon>Gunneridae</taxon>
        <taxon>Pentapetalae</taxon>
        <taxon>asterids</taxon>
        <taxon>campanulids</taxon>
        <taxon>Aquifoliales</taxon>
        <taxon>Aquifoliaceae</taxon>
        <taxon>Ilex</taxon>
    </lineage>
</organism>
<name>A0ABC8SSR7_9AQUA</name>
<dbReference type="Proteomes" id="UP001642360">
    <property type="component" value="Unassembled WGS sequence"/>
</dbReference>
<evidence type="ECO:0000313" key="1">
    <source>
        <dbReference type="EMBL" id="CAK9160246.1"/>
    </source>
</evidence>
<dbReference type="AlphaFoldDB" id="A0ABC8SSR7"/>
<reference evidence="1 2" key="1">
    <citation type="submission" date="2024-02" db="EMBL/GenBank/DDBJ databases">
        <authorList>
            <person name="Vignale AGUSTIN F."/>
            <person name="Sosa J E."/>
            <person name="Modenutti C."/>
        </authorList>
    </citation>
    <scope>NUCLEOTIDE SEQUENCE [LARGE SCALE GENOMIC DNA]</scope>
</reference>
<feature type="non-terminal residue" evidence="1">
    <location>
        <position position="1"/>
    </location>
</feature>
<proteinExistence type="predicted"/>
<sequence length="89" mass="10340">ILLFSLFELKSFKCSKLYFHFGFRYKNKFGIFGPNENILMEYCSNFIRVNIQGIAIGRTTDLTQLDGYMSLIRKLEDMLEPEGELCGLV</sequence>
<dbReference type="EMBL" id="CAUOFW020003489">
    <property type="protein sequence ID" value="CAK9160246.1"/>
    <property type="molecule type" value="Genomic_DNA"/>
</dbReference>